<protein>
    <submittedName>
        <fullName evidence="2">Uncharacterized protein</fullName>
    </submittedName>
</protein>
<evidence type="ECO:0000256" key="1">
    <source>
        <dbReference type="SAM" id="MobiDB-lite"/>
    </source>
</evidence>
<dbReference type="AlphaFoldDB" id="A0A6J4U158"/>
<gene>
    <name evidence="2" type="ORF">AVDCRST_MAG49-313</name>
</gene>
<dbReference type="EMBL" id="CADCWG010000021">
    <property type="protein sequence ID" value="CAA9536731.1"/>
    <property type="molecule type" value="Genomic_DNA"/>
</dbReference>
<feature type="compositionally biased region" description="Basic residues" evidence="1">
    <location>
        <begin position="1"/>
        <end position="11"/>
    </location>
</feature>
<proteinExistence type="predicted"/>
<sequence length="64" mass="6854">MPRSEHRRRQTPPKAVTIPSRRLAGSGLCPRAAWAAWAEPTRPSLAAAAVATDAPGVPETPEQR</sequence>
<evidence type="ECO:0000313" key="2">
    <source>
        <dbReference type="EMBL" id="CAA9536731.1"/>
    </source>
</evidence>
<reference evidence="2" key="1">
    <citation type="submission" date="2020-02" db="EMBL/GenBank/DDBJ databases">
        <authorList>
            <person name="Meier V. D."/>
        </authorList>
    </citation>
    <scope>NUCLEOTIDE SEQUENCE</scope>
    <source>
        <strain evidence="2">AVDCRST_MAG49</strain>
    </source>
</reference>
<name>A0A6J4U158_9BACT</name>
<accession>A0A6J4U158</accession>
<organism evidence="2">
    <name type="scientific">uncultured Thermomicrobiales bacterium</name>
    <dbReference type="NCBI Taxonomy" id="1645740"/>
    <lineage>
        <taxon>Bacteria</taxon>
        <taxon>Pseudomonadati</taxon>
        <taxon>Thermomicrobiota</taxon>
        <taxon>Thermomicrobia</taxon>
        <taxon>Thermomicrobiales</taxon>
        <taxon>environmental samples</taxon>
    </lineage>
</organism>
<feature type="region of interest" description="Disordered" evidence="1">
    <location>
        <begin position="1"/>
        <end position="23"/>
    </location>
</feature>